<dbReference type="GO" id="GO:0004514">
    <property type="term" value="F:nicotinate-nucleotide diphosphorylase (carboxylating) activity"/>
    <property type="evidence" value="ECO:0007669"/>
    <property type="project" value="UniProtKB-EC"/>
</dbReference>
<protein>
    <submittedName>
        <fullName evidence="3">Nicotinate phosphoribosyltransferase</fullName>
        <ecNumber evidence="3">6.3.4.21</ecNumber>
    </submittedName>
</protein>
<dbReference type="InterPro" id="IPR022412">
    <property type="entry name" value="Quinolinate_PRibosylTrfase_N"/>
</dbReference>
<dbReference type="AlphaFoldDB" id="A0A6J4SYQ7"/>
<evidence type="ECO:0000259" key="2">
    <source>
        <dbReference type="Pfam" id="PF02749"/>
    </source>
</evidence>
<dbReference type="GO" id="GO:0009435">
    <property type="term" value="P:NAD+ biosynthetic process"/>
    <property type="evidence" value="ECO:0007669"/>
    <property type="project" value="InterPro"/>
</dbReference>
<dbReference type="EC" id="6.3.4.21" evidence="3"/>
<dbReference type="InterPro" id="IPR037128">
    <property type="entry name" value="Quinolinate_PRibosylTase_N_sf"/>
</dbReference>
<sequence length="351" mass="37446">MSRLDPATFRLPVDKLRAGWYSDAYFTLTKALLEAEGRHPRVTLQVFQKRESVLGGIDEAVAVLRLGAGRARADGSWEEGWPQLEVSALHEGDEIGPREPVLEITGDYGLFTHLETVVLGCLARRTLVMRNVREVVAAARGKPILYFPARHDHWLVQTGDGWAAHVAGAIGVSTDAQASWWGGRGIGTVPHGLIAAYGGDTVAAARAFAGRFAAETNVTVLVDFENDSVGTALAVAGALGPDLWGVRLDTSETMVDRALWEDMGDGKPTGVNARLVHKVRDALDAAGHPRVRIVVSGGFDAARIREFEAAAVPVDAYGVGSSLIRGQNDFTADVVLLDGVSVAKAGRADRP</sequence>
<dbReference type="Gene3D" id="3.90.1170.20">
    <property type="entry name" value="Quinolinate phosphoribosyl transferase, N-terminal domain"/>
    <property type="match status" value="1"/>
</dbReference>
<dbReference type="SUPFAM" id="SSF51690">
    <property type="entry name" value="Nicotinate/Quinolinate PRTase C-terminal domain-like"/>
    <property type="match status" value="1"/>
</dbReference>
<gene>
    <name evidence="3" type="ORF">AVDCRST_MAG13-2679</name>
</gene>
<accession>A0A6J4SYQ7</accession>
<dbReference type="InterPro" id="IPR053190">
    <property type="entry name" value="NAPRTase-like"/>
</dbReference>
<dbReference type="InterPro" id="IPR013785">
    <property type="entry name" value="Aldolase_TIM"/>
</dbReference>
<keyword evidence="3" id="KW-0436">Ligase</keyword>
<evidence type="ECO:0000256" key="1">
    <source>
        <dbReference type="ARBA" id="ARBA00047445"/>
    </source>
</evidence>
<dbReference type="Pfam" id="PF02749">
    <property type="entry name" value="QRPTase_N"/>
    <property type="match status" value="1"/>
</dbReference>
<keyword evidence="3" id="KW-0328">Glycosyltransferase</keyword>
<organism evidence="3">
    <name type="scientific">uncultured Solirubrobacteraceae bacterium</name>
    <dbReference type="NCBI Taxonomy" id="1162706"/>
    <lineage>
        <taxon>Bacteria</taxon>
        <taxon>Bacillati</taxon>
        <taxon>Actinomycetota</taxon>
        <taxon>Thermoleophilia</taxon>
        <taxon>Solirubrobacterales</taxon>
        <taxon>Solirubrobacteraceae</taxon>
        <taxon>environmental samples</taxon>
    </lineage>
</organism>
<dbReference type="Gene3D" id="3.20.20.70">
    <property type="entry name" value="Aldolase class I"/>
    <property type="match status" value="1"/>
</dbReference>
<dbReference type="InterPro" id="IPR036068">
    <property type="entry name" value="Nicotinate_pribotase-like_C"/>
</dbReference>
<proteinExistence type="predicted"/>
<dbReference type="PANTHER" id="PTHR43202">
    <property type="entry name" value="NICOTINATE-NUCLEOTIDE PYROPHOSPHORYLASE"/>
    <property type="match status" value="1"/>
</dbReference>
<dbReference type="GO" id="GO:0004516">
    <property type="term" value="F:nicotinate phosphoribosyltransferase activity"/>
    <property type="evidence" value="ECO:0007669"/>
    <property type="project" value="UniProtKB-EC"/>
</dbReference>
<dbReference type="SUPFAM" id="SSF54675">
    <property type="entry name" value="Nicotinate/Quinolinate PRTase N-terminal domain-like"/>
    <property type="match status" value="1"/>
</dbReference>
<dbReference type="EMBL" id="CADCVO010000428">
    <property type="protein sequence ID" value="CAA9508675.1"/>
    <property type="molecule type" value="Genomic_DNA"/>
</dbReference>
<feature type="non-terminal residue" evidence="3">
    <location>
        <position position="351"/>
    </location>
</feature>
<keyword evidence="3" id="KW-0808">Transferase</keyword>
<reference evidence="3" key="1">
    <citation type="submission" date="2020-02" db="EMBL/GenBank/DDBJ databases">
        <authorList>
            <person name="Meier V. D."/>
        </authorList>
    </citation>
    <scope>NUCLEOTIDE SEQUENCE</scope>
    <source>
        <strain evidence="3">AVDCRST_MAG13</strain>
    </source>
</reference>
<feature type="domain" description="Quinolinate phosphoribosyl transferase N-terminal" evidence="2">
    <location>
        <begin position="23"/>
        <end position="124"/>
    </location>
</feature>
<comment type="catalytic activity">
    <reaction evidence="1">
        <text>nicotinate beta-D-ribonucleotide + CO2 + diphosphate = quinolinate + 5-phospho-alpha-D-ribose 1-diphosphate + 2 H(+)</text>
        <dbReference type="Rhea" id="RHEA:12733"/>
        <dbReference type="ChEBI" id="CHEBI:15378"/>
        <dbReference type="ChEBI" id="CHEBI:16526"/>
        <dbReference type="ChEBI" id="CHEBI:29959"/>
        <dbReference type="ChEBI" id="CHEBI:33019"/>
        <dbReference type="ChEBI" id="CHEBI:57502"/>
        <dbReference type="ChEBI" id="CHEBI:58017"/>
        <dbReference type="EC" id="2.4.2.19"/>
    </reaction>
</comment>
<name>A0A6J4SYQ7_9ACTN</name>
<evidence type="ECO:0000313" key="3">
    <source>
        <dbReference type="EMBL" id="CAA9508675.1"/>
    </source>
</evidence>
<dbReference type="PANTHER" id="PTHR43202:SF1">
    <property type="entry name" value="NICOTINATE PHOSPHORIBOSYLTRANSFERASE"/>
    <property type="match status" value="1"/>
</dbReference>